<comment type="caution">
    <text evidence="8">The sequence shown here is derived from an EMBL/GenBank/DDBJ whole genome shotgun (WGS) entry which is preliminary data.</text>
</comment>
<feature type="region of interest" description="Disordered" evidence="6">
    <location>
        <begin position="359"/>
        <end position="378"/>
    </location>
</feature>
<dbReference type="SUPFAM" id="SSF46785">
    <property type="entry name" value="Winged helix' DNA-binding domain"/>
    <property type="match status" value="1"/>
</dbReference>
<keyword evidence="3 5" id="KW-0238">DNA-binding</keyword>
<dbReference type="InParanoid" id="A0A1V9XGR8"/>
<organism evidence="8 9">
    <name type="scientific">Tropilaelaps mercedesae</name>
    <dbReference type="NCBI Taxonomy" id="418985"/>
    <lineage>
        <taxon>Eukaryota</taxon>
        <taxon>Metazoa</taxon>
        <taxon>Ecdysozoa</taxon>
        <taxon>Arthropoda</taxon>
        <taxon>Chelicerata</taxon>
        <taxon>Arachnida</taxon>
        <taxon>Acari</taxon>
        <taxon>Parasitiformes</taxon>
        <taxon>Mesostigmata</taxon>
        <taxon>Gamasina</taxon>
        <taxon>Dermanyssoidea</taxon>
        <taxon>Laelapidae</taxon>
        <taxon>Tropilaelaps</taxon>
    </lineage>
</organism>
<dbReference type="STRING" id="418985.A0A1V9XGR8"/>
<dbReference type="Gene3D" id="1.10.10.10">
    <property type="entry name" value="Winged helix-like DNA-binding domain superfamily/Winged helix DNA-binding domain"/>
    <property type="match status" value="1"/>
</dbReference>
<dbReference type="GO" id="GO:0030154">
    <property type="term" value="P:cell differentiation"/>
    <property type="evidence" value="ECO:0007669"/>
    <property type="project" value="TreeGrafter"/>
</dbReference>
<feature type="region of interest" description="Disordered" evidence="6">
    <location>
        <begin position="1"/>
        <end position="39"/>
    </location>
</feature>
<sequence length="666" mass="70549">MGAGSGGRCKGQATDGAPATLAHRRGRRRRRVRPSEWRPREATASPVAFTFMRYVNQPYVEFARLHLMSGLRRIVFSRAKTTYSFRVAGGVQVDKIVLLLRSFSPAGGPTPPSLGRANANSHSPTKEGVVRQPAAEFSEELRAPPRAGEHFVPPERPHRTCEWSTAGNDRLPDRTPRPSLHRTSERPGARNAQRPEPSANFGLDGLVSPGSEQAATSRPGPKAELPRERRPETRKTPGATPEAKLSSEGPLARKRNVENVAFAAVDACGGASVVSARRRNSATVLGCVGKGLLGLARLLDERWCPSRAHDDDDNVVIGKRGHQRGLLPNAEVILSAEIGGSDWAVRKNIRASPNFESNYRSSWTGGPSPSPPHGVGGVGGATVLGSGQIQLWQFLLELLSDSSNSSCIAWEGSNGEFKLTDPDEVARRWGERKSKPNMSYDKLSRALRYYYDKNIMTKVHGKRYAYRFDFQGLAQATQPQGPSAPLGVSSSLDSVGVVSSMGVGSSSVGGMGGVGGVGGMATAHHSTGYFSSKYHPHSSVSVPSHSDLFGQPATPYHAAAHAKLNFNSSSLFAPNYWPTNGGVWDPPTCSGTSSHGTSYGGYPWPASSAPCSAPPAPPTALSLNSRSTPGSSSPTAPNGQTADSVISSSAVGLSPVSSSISSSFSA</sequence>
<feature type="compositionally biased region" description="Basic and acidic residues" evidence="6">
    <location>
        <begin position="170"/>
        <end position="188"/>
    </location>
</feature>
<dbReference type="SMART" id="SM00413">
    <property type="entry name" value="ETS"/>
    <property type="match status" value="1"/>
</dbReference>
<dbReference type="PROSITE" id="PS00346">
    <property type="entry name" value="ETS_DOMAIN_2"/>
    <property type="match status" value="1"/>
</dbReference>
<feature type="compositionally biased region" description="Polar residues" evidence="6">
    <location>
        <begin position="626"/>
        <end position="646"/>
    </location>
</feature>
<reference evidence="8 9" key="1">
    <citation type="journal article" date="2017" name="Gigascience">
        <title>Draft genome of the honey bee ectoparasitic mite, Tropilaelaps mercedesae, is shaped by the parasitic life history.</title>
        <authorList>
            <person name="Dong X."/>
            <person name="Armstrong S.D."/>
            <person name="Xia D."/>
            <person name="Makepeace B.L."/>
            <person name="Darby A.C."/>
            <person name="Kadowaki T."/>
        </authorList>
    </citation>
    <scope>NUCLEOTIDE SEQUENCE [LARGE SCALE GENOMIC DNA]</scope>
    <source>
        <strain evidence="8">Wuxi-XJTLU</strain>
    </source>
</reference>
<dbReference type="Pfam" id="PF00178">
    <property type="entry name" value="Ets"/>
    <property type="match status" value="1"/>
</dbReference>
<dbReference type="AlphaFoldDB" id="A0A1V9XGR8"/>
<comment type="similarity">
    <text evidence="2 5">Belongs to the ETS family.</text>
</comment>
<gene>
    <name evidence="8" type="ORF">BIW11_10197</name>
</gene>
<feature type="compositionally biased region" description="Basic and acidic residues" evidence="6">
    <location>
        <begin position="139"/>
        <end position="161"/>
    </location>
</feature>
<dbReference type="GO" id="GO:0000981">
    <property type="term" value="F:DNA-binding transcription factor activity, RNA polymerase II-specific"/>
    <property type="evidence" value="ECO:0007669"/>
    <property type="project" value="TreeGrafter"/>
</dbReference>
<dbReference type="PROSITE" id="PS50061">
    <property type="entry name" value="ETS_DOMAIN_3"/>
    <property type="match status" value="1"/>
</dbReference>
<dbReference type="FunFam" id="1.10.10.10:FF:000343">
    <property type="entry name" value="Ets at 65A, isoform C"/>
    <property type="match status" value="1"/>
</dbReference>
<evidence type="ECO:0000313" key="9">
    <source>
        <dbReference type="Proteomes" id="UP000192247"/>
    </source>
</evidence>
<evidence type="ECO:0000256" key="1">
    <source>
        <dbReference type="ARBA" id="ARBA00004123"/>
    </source>
</evidence>
<dbReference type="OrthoDB" id="10067219at2759"/>
<keyword evidence="9" id="KW-1185">Reference proteome</keyword>
<evidence type="ECO:0000259" key="7">
    <source>
        <dbReference type="PROSITE" id="PS50061"/>
    </source>
</evidence>
<dbReference type="GO" id="GO:0005634">
    <property type="term" value="C:nucleus"/>
    <property type="evidence" value="ECO:0007669"/>
    <property type="project" value="UniProtKB-SubCell"/>
</dbReference>
<dbReference type="EMBL" id="MNPL01011147">
    <property type="protein sequence ID" value="OQR72735.1"/>
    <property type="molecule type" value="Genomic_DNA"/>
</dbReference>
<protein>
    <submittedName>
        <fullName evidence="8">Protein FEV-like</fullName>
    </submittedName>
</protein>
<evidence type="ECO:0000256" key="2">
    <source>
        <dbReference type="ARBA" id="ARBA00005562"/>
    </source>
</evidence>
<dbReference type="InterPro" id="IPR046328">
    <property type="entry name" value="ETS_fam"/>
</dbReference>
<dbReference type="Proteomes" id="UP000192247">
    <property type="component" value="Unassembled WGS sequence"/>
</dbReference>
<feature type="compositionally biased region" description="Basic residues" evidence="6">
    <location>
        <begin position="22"/>
        <end position="32"/>
    </location>
</feature>
<evidence type="ECO:0000256" key="3">
    <source>
        <dbReference type="ARBA" id="ARBA00023125"/>
    </source>
</evidence>
<feature type="domain" description="ETS" evidence="7">
    <location>
        <begin position="389"/>
        <end position="469"/>
    </location>
</feature>
<evidence type="ECO:0000256" key="4">
    <source>
        <dbReference type="ARBA" id="ARBA00023242"/>
    </source>
</evidence>
<evidence type="ECO:0000313" key="8">
    <source>
        <dbReference type="EMBL" id="OQR72735.1"/>
    </source>
</evidence>
<dbReference type="InterPro" id="IPR000418">
    <property type="entry name" value="Ets_dom"/>
</dbReference>
<dbReference type="PROSITE" id="PS00345">
    <property type="entry name" value="ETS_DOMAIN_1"/>
    <property type="match status" value="1"/>
</dbReference>
<comment type="subcellular location">
    <subcellularLocation>
        <location evidence="1 5">Nucleus</location>
    </subcellularLocation>
</comment>
<accession>A0A1V9XGR8</accession>
<evidence type="ECO:0000256" key="6">
    <source>
        <dbReference type="SAM" id="MobiDB-lite"/>
    </source>
</evidence>
<evidence type="ECO:0000256" key="5">
    <source>
        <dbReference type="RuleBase" id="RU004019"/>
    </source>
</evidence>
<dbReference type="PRINTS" id="PR00454">
    <property type="entry name" value="ETSDOMAIN"/>
</dbReference>
<feature type="compositionally biased region" description="Basic and acidic residues" evidence="6">
    <location>
        <begin position="224"/>
        <end position="235"/>
    </location>
</feature>
<proteinExistence type="inferred from homology"/>
<dbReference type="PANTHER" id="PTHR11849:SF304">
    <property type="entry name" value="DNA-BINDING PROTEIN D-ETS-3"/>
    <property type="match status" value="1"/>
</dbReference>
<feature type="region of interest" description="Disordered" evidence="6">
    <location>
        <begin position="613"/>
        <end position="666"/>
    </location>
</feature>
<name>A0A1V9XGR8_9ACAR</name>
<dbReference type="InterPro" id="IPR036390">
    <property type="entry name" value="WH_DNA-bd_sf"/>
</dbReference>
<dbReference type="InterPro" id="IPR036388">
    <property type="entry name" value="WH-like_DNA-bd_sf"/>
</dbReference>
<feature type="region of interest" description="Disordered" evidence="6">
    <location>
        <begin position="107"/>
        <end position="251"/>
    </location>
</feature>
<dbReference type="GO" id="GO:0043565">
    <property type="term" value="F:sequence-specific DNA binding"/>
    <property type="evidence" value="ECO:0007669"/>
    <property type="project" value="InterPro"/>
</dbReference>
<feature type="compositionally biased region" description="Low complexity" evidence="6">
    <location>
        <begin position="647"/>
        <end position="666"/>
    </location>
</feature>
<dbReference type="PANTHER" id="PTHR11849">
    <property type="entry name" value="ETS"/>
    <property type="match status" value="1"/>
</dbReference>
<keyword evidence="4 5" id="KW-0539">Nucleus</keyword>